<protein>
    <recommendedName>
        <fullName evidence="4">ArsR family transcriptional regulator</fullName>
    </recommendedName>
</protein>
<dbReference type="RefSeq" id="WP_289232743.1">
    <property type="nucleotide sequence ID" value="NZ_AP027735.1"/>
</dbReference>
<accession>A0ABN6YLH8</accession>
<reference evidence="3" key="1">
    <citation type="journal article" date="2019" name="Int. J. Syst. Evol. Microbiol.">
        <title>The Global Catalogue of Microorganisms (GCM) 10K type strain sequencing project: providing services to taxonomists for standard genome sequencing and annotation.</title>
        <authorList>
            <consortium name="The Broad Institute Genomics Platform"/>
            <consortium name="The Broad Institute Genome Sequencing Center for Infectious Disease"/>
            <person name="Wu L."/>
            <person name="Ma J."/>
        </authorList>
    </citation>
    <scope>NUCLEOTIDE SEQUENCE [LARGE SCALE GENOMIC DNA]</scope>
    <source>
        <strain evidence="3">NBRC 110608</strain>
    </source>
</reference>
<gene>
    <name evidence="2" type="ORF">GCM10025872_15230</name>
</gene>
<evidence type="ECO:0000313" key="3">
    <source>
        <dbReference type="Proteomes" id="UP001321421"/>
    </source>
</evidence>
<evidence type="ECO:0000313" key="2">
    <source>
        <dbReference type="EMBL" id="BDZ57866.1"/>
    </source>
</evidence>
<evidence type="ECO:0008006" key="4">
    <source>
        <dbReference type="Google" id="ProtNLM"/>
    </source>
</evidence>
<organism evidence="2 3">
    <name type="scientific">Barrientosiimonas endolithica</name>
    <dbReference type="NCBI Taxonomy" id="1535208"/>
    <lineage>
        <taxon>Bacteria</taxon>
        <taxon>Bacillati</taxon>
        <taxon>Actinomycetota</taxon>
        <taxon>Actinomycetes</taxon>
        <taxon>Micrococcales</taxon>
        <taxon>Dermacoccaceae</taxon>
        <taxon>Barrientosiimonas</taxon>
    </lineage>
</organism>
<name>A0ABN6YLH8_9MICO</name>
<feature type="region of interest" description="Disordered" evidence="1">
    <location>
        <begin position="397"/>
        <end position="469"/>
    </location>
</feature>
<evidence type="ECO:0000256" key="1">
    <source>
        <dbReference type="SAM" id="MobiDB-lite"/>
    </source>
</evidence>
<proteinExistence type="predicted"/>
<dbReference type="Proteomes" id="UP001321421">
    <property type="component" value="Chromosome"/>
</dbReference>
<sequence length="469" mass="50089">MLEHYDGPVPPPDAPANLAEAHEVFRKWLGQDYDTDALDAVLAVCAVERMSGDPLWLLLVSGSGNAKTETVQALSGAGALPISTISGEAGLLSATPKKDRAEGATGGLLREIGSSGVLVVKDMTSILSMNRDRRDEVLGALREVYDGAWSRPVGADGGRRLTWSGRIGLAGAVTTAWDSAHAVIARCGDRFVLVRVDSHQGRQAAGRQAIRNTGSEEQMRAELAEAVTAVITQLDPDVPPATEAEIEVLLAAADLVTLARTAVEYDYRGDVVNAHAPEAPTRFAKQLGQVMRGAAALGLERSAALALAIRCARDSMPPLRLAIVDDLAEHPDSTTAEVRKRLAKPRATVDRQLQALHMLGVLACDEEEIEWAGKPATRWHYRLADGIDPSALQISARNDQPSTRAHQEVEGNVPRPGLDVSGTDTGDTDESTRCGLCSRPIRGPRAAPFEPACLGCGRPVQPHEKENHR</sequence>
<keyword evidence="3" id="KW-1185">Reference proteome</keyword>
<dbReference type="EMBL" id="AP027735">
    <property type="protein sequence ID" value="BDZ57866.1"/>
    <property type="molecule type" value="Genomic_DNA"/>
</dbReference>